<proteinExistence type="inferred from homology"/>
<name>A0AAD6SIX2_9AGAR</name>
<reference evidence="7" key="1">
    <citation type="submission" date="2023-03" db="EMBL/GenBank/DDBJ databases">
        <title>Massive genome expansion in bonnet fungi (Mycena s.s.) driven by repeated elements and novel gene families across ecological guilds.</title>
        <authorList>
            <consortium name="Lawrence Berkeley National Laboratory"/>
            <person name="Harder C.B."/>
            <person name="Miyauchi S."/>
            <person name="Viragh M."/>
            <person name="Kuo A."/>
            <person name="Thoen E."/>
            <person name="Andreopoulos B."/>
            <person name="Lu D."/>
            <person name="Skrede I."/>
            <person name="Drula E."/>
            <person name="Henrissat B."/>
            <person name="Morin E."/>
            <person name="Kohler A."/>
            <person name="Barry K."/>
            <person name="LaButti K."/>
            <person name="Morin E."/>
            <person name="Salamov A."/>
            <person name="Lipzen A."/>
            <person name="Mereny Z."/>
            <person name="Hegedus B."/>
            <person name="Baldrian P."/>
            <person name="Stursova M."/>
            <person name="Weitz H."/>
            <person name="Taylor A."/>
            <person name="Grigoriev I.V."/>
            <person name="Nagy L.G."/>
            <person name="Martin F."/>
            <person name="Kauserud H."/>
        </authorList>
    </citation>
    <scope>NUCLEOTIDE SEQUENCE</scope>
    <source>
        <strain evidence="7">CBHHK200</strain>
    </source>
</reference>
<dbReference type="InterPro" id="IPR038213">
    <property type="entry name" value="IFI6/IFI27-like_sf"/>
</dbReference>
<sequence length="199" mass="21653">MYLPASIPNPQQSTFAQIHAWRYLAGGGNADADDYFAAIWHWVLKVGPVIASWFKNFFASAVNWGRETWPSVAAWIAEAATSASEPIKAHPHVFLLTSAFIFLGPQILLLPLFILQAIALLFLTVIGFGARGIVGGSPAARYQSLCYGGNTPASSLFAILQSIGMKYHIITLGNWVLAVVRLLAGMLFVYVVLVMTLGW</sequence>
<dbReference type="Proteomes" id="UP001218188">
    <property type="component" value="Unassembled WGS sequence"/>
</dbReference>
<keyword evidence="8" id="KW-1185">Reference proteome</keyword>
<comment type="caution">
    <text evidence="7">The sequence shown here is derived from an EMBL/GenBank/DDBJ whole genome shotgun (WGS) entry which is preliminary data.</text>
</comment>
<evidence type="ECO:0000256" key="5">
    <source>
        <dbReference type="ARBA" id="ARBA00023136"/>
    </source>
</evidence>
<feature type="transmembrane region" description="Helical" evidence="6">
    <location>
        <begin position="107"/>
        <end position="130"/>
    </location>
</feature>
<keyword evidence="4 6" id="KW-1133">Transmembrane helix</keyword>
<dbReference type="Gene3D" id="6.10.110.10">
    <property type="match status" value="1"/>
</dbReference>
<comment type="subcellular location">
    <subcellularLocation>
        <location evidence="1">Membrane</location>
        <topology evidence="1">Multi-pass membrane protein</topology>
    </subcellularLocation>
</comment>
<gene>
    <name evidence="7" type="ORF">C8F04DRAFT_1265971</name>
</gene>
<evidence type="ECO:0000313" key="7">
    <source>
        <dbReference type="EMBL" id="KAJ7028438.1"/>
    </source>
</evidence>
<evidence type="ECO:0000313" key="8">
    <source>
        <dbReference type="Proteomes" id="UP001218188"/>
    </source>
</evidence>
<evidence type="ECO:0000256" key="1">
    <source>
        <dbReference type="ARBA" id="ARBA00004141"/>
    </source>
</evidence>
<keyword evidence="5 6" id="KW-0472">Membrane</keyword>
<protein>
    <submittedName>
        <fullName evidence="7">Uncharacterized protein</fullName>
    </submittedName>
</protein>
<dbReference type="InterPro" id="IPR009311">
    <property type="entry name" value="IFI6/IFI27-like"/>
</dbReference>
<keyword evidence="3 6" id="KW-0812">Transmembrane</keyword>
<dbReference type="Pfam" id="PF06140">
    <property type="entry name" value="Ifi-6-16"/>
    <property type="match status" value="1"/>
</dbReference>
<dbReference type="AlphaFoldDB" id="A0AAD6SIX2"/>
<evidence type="ECO:0000256" key="2">
    <source>
        <dbReference type="ARBA" id="ARBA00007262"/>
    </source>
</evidence>
<comment type="similarity">
    <text evidence="2">Belongs to the IFI6/IFI27 family.</text>
</comment>
<organism evidence="7 8">
    <name type="scientific">Mycena alexandri</name>
    <dbReference type="NCBI Taxonomy" id="1745969"/>
    <lineage>
        <taxon>Eukaryota</taxon>
        <taxon>Fungi</taxon>
        <taxon>Dikarya</taxon>
        <taxon>Basidiomycota</taxon>
        <taxon>Agaricomycotina</taxon>
        <taxon>Agaricomycetes</taxon>
        <taxon>Agaricomycetidae</taxon>
        <taxon>Agaricales</taxon>
        <taxon>Marasmiineae</taxon>
        <taxon>Mycenaceae</taxon>
        <taxon>Mycena</taxon>
    </lineage>
</organism>
<accession>A0AAD6SIX2</accession>
<feature type="transmembrane region" description="Helical" evidence="6">
    <location>
        <begin position="172"/>
        <end position="193"/>
    </location>
</feature>
<evidence type="ECO:0000256" key="3">
    <source>
        <dbReference type="ARBA" id="ARBA00022692"/>
    </source>
</evidence>
<dbReference type="EMBL" id="JARJCM010000112">
    <property type="protein sequence ID" value="KAJ7028438.1"/>
    <property type="molecule type" value="Genomic_DNA"/>
</dbReference>
<dbReference type="GO" id="GO:0016020">
    <property type="term" value="C:membrane"/>
    <property type="evidence" value="ECO:0007669"/>
    <property type="project" value="UniProtKB-SubCell"/>
</dbReference>
<evidence type="ECO:0000256" key="4">
    <source>
        <dbReference type="ARBA" id="ARBA00022989"/>
    </source>
</evidence>
<evidence type="ECO:0000256" key="6">
    <source>
        <dbReference type="SAM" id="Phobius"/>
    </source>
</evidence>